<reference evidence="2" key="1">
    <citation type="journal article" date="2016" name="Stand. Genomic Sci.">
        <title>Complete genome sequence of Methanospirillum hungatei type strain JF1.</title>
        <authorList>
            <person name="Gunsalus R.P."/>
            <person name="Cook L.E."/>
            <person name="Crable B."/>
            <person name="Rohlin L."/>
            <person name="McDonald E."/>
            <person name="Mouttaki H."/>
            <person name="Sieber J.R."/>
            <person name="Poweleit N."/>
            <person name="Zhou H."/>
            <person name="Lapidus A.L."/>
            <person name="Daligault H.E."/>
            <person name="Land M."/>
            <person name="Gilna P."/>
            <person name="Ivanova N."/>
            <person name="Kyrpides N."/>
            <person name="Culley D.E."/>
            <person name="McInerney M.J."/>
        </authorList>
    </citation>
    <scope>NUCLEOTIDE SEQUENCE [LARGE SCALE GENOMIC DNA]</scope>
    <source>
        <strain evidence="2">ATCC 27890 / DSM 864 / NBRC 100397 / JF-1</strain>
    </source>
</reference>
<dbReference type="EMBL" id="CP000254">
    <property type="protein sequence ID" value="ABD41283.1"/>
    <property type="molecule type" value="Genomic_DNA"/>
</dbReference>
<protein>
    <submittedName>
        <fullName evidence="1">Uncharacterized protein</fullName>
    </submittedName>
</protein>
<name>Q2FNS6_METHJ</name>
<dbReference type="AlphaFoldDB" id="Q2FNS6"/>
<gene>
    <name evidence="1" type="ordered locus">Mhun_1552</name>
</gene>
<organism evidence="1 2">
    <name type="scientific">Methanospirillum hungatei JF-1 (strain ATCC 27890 / DSM 864 / NBRC 100397 / JF-1)</name>
    <dbReference type="NCBI Taxonomy" id="323259"/>
    <lineage>
        <taxon>Archaea</taxon>
        <taxon>Methanobacteriati</taxon>
        <taxon>Methanobacteriota</taxon>
        <taxon>Stenosarchaea group</taxon>
        <taxon>Methanomicrobia</taxon>
        <taxon>Methanomicrobiales</taxon>
        <taxon>Methanospirillaceae</taxon>
        <taxon>Methanospirillum</taxon>
    </lineage>
</organism>
<sequence length="188" mass="22034">MRMNKKISVDQEITGLPGVKIGDFWSWAYSDLLSNTVRPLFAEFLVGYALDVTESPRVEWNYIDFCYKGLKIEVKSSGYLQSWNMEKPSLIKFDIAKKIPWDASTNKYGDHEVRSADLYIFCVLTEKNPDNVCVFDLAQWEFYVFRTSDINKHFRDQKSITLSRLQQYSQPIAFEDVKKRVDEMVELL</sequence>
<dbReference type="InParanoid" id="Q2FNS6"/>
<keyword evidence="2" id="KW-1185">Reference proteome</keyword>
<evidence type="ECO:0000313" key="1">
    <source>
        <dbReference type="EMBL" id="ABD41283.1"/>
    </source>
</evidence>
<dbReference type="STRING" id="323259.Mhun_1552"/>
<dbReference type="HOGENOM" id="CLU_105076_0_0_2"/>
<dbReference type="KEGG" id="mhu:Mhun_1552"/>
<dbReference type="EnsemblBacteria" id="ABD41283">
    <property type="protein sequence ID" value="ABD41283"/>
    <property type="gene ID" value="Mhun_1552"/>
</dbReference>
<proteinExistence type="predicted"/>
<accession>Q2FNS6</accession>
<dbReference type="Proteomes" id="UP000001941">
    <property type="component" value="Chromosome"/>
</dbReference>
<evidence type="ECO:0000313" key="2">
    <source>
        <dbReference type="Proteomes" id="UP000001941"/>
    </source>
</evidence>